<evidence type="ECO:0000313" key="2">
    <source>
        <dbReference type="EMBL" id="BBL78662.1"/>
    </source>
</evidence>
<sequence>MVLKLLSLLLRYPGDEVVAAGGEIACAARELPPSGARERILRFLDGWLGMPPGEARSRYVETFDFRGKSCLYLTYFRFGDQRVRGAALADLKELYAEAGYALRTSELPDYLPLVLEFAAARPDLGLPLIAKYRSGIEVVRKALAQSGSPYALLIEALLSLLPRPEERDLEEARRLVAHGPPRETVGLEPYGPEMPPARVVYGRER</sequence>
<organism evidence="2 3">
    <name type="scientific">Rubrobacter xylanophilus</name>
    <dbReference type="NCBI Taxonomy" id="49319"/>
    <lineage>
        <taxon>Bacteria</taxon>
        <taxon>Bacillati</taxon>
        <taxon>Actinomycetota</taxon>
        <taxon>Rubrobacteria</taxon>
        <taxon>Rubrobacterales</taxon>
        <taxon>Rubrobacteraceae</taxon>
        <taxon>Rubrobacter</taxon>
    </lineage>
</organism>
<dbReference type="Gene3D" id="1.10.3480.10">
    <property type="entry name" value="TorD-like"/>
    <property type="match status" value="1"/>
</dbReference>
<dbReference type="SUPFAM" id="SSF89155">
    <property type="entry name" value="TorD-like"/>
    <property type="match status" value="1"/>
</dbReference>
<dbReference type="Pfam" id="PF02613">
    <property type="entry name" value="Nitrate_red_del"/>
    <property type="match status" value="1"/>
</dbReference>
<dbReference type="OrthoDB" id="4307003at2"/>
<dbReference type="GO" id="GO:0051131">
    <property type="term" value="P:chaperone-mediated protein complex assembly"/>
    <property type="evidence" value="ECO:0007669"/>
    <property type="project" value="InterPro"/>
</dbReference>
<dbReference type="RefSeq" id="WP_143526780.1">
    <property type="nucleotide sequence ID" value="NZ_AP019791.1"/>
</dbReference>
<dbReference type="NCBIfam" id="TIGR00684">
    <property type="entry name" value="narJ"/>
    <property type="match status" value="1"/>
</dbReference>
<dbReference type="AlphaFoldDB" id="A0A510HFC9"/>
<dbReference type="InterPro" id="IPR003765">
    <property type="entry name" value="NO3_reductase_chaperone_NarJ"/>
</dbReference>
<dbReference type="GO" id="GO:0042128">
    <property type="term" value="P:nitrate assimilation"/>
    <property type="evidence" value="ECO:0007669"/>
    <property type="project" value="UniProtKB-KW"/>
</dbReference>
<dbReference type="PANTHER" id="PTHR43680:SF2">
    <property type="entry name" value="NITRATE REDUCTASE MOLYBDENUM COFACTOR ASSEMBLY CHAPERONE NARJ"/>
    <property type="match status" value="1"/>
</dbReference>
<reference evidence="2" key="1">
    <citation type="journal article" date="2019" name="Microbiol. Resour. Announc.">
        <title>Complete Genome Sequence of Rubrobacter xylanophilus Strain AA3-22, Isolated from Arima Onsen in Japan.</title>
        <authorList>
            <person name="Tomariguchi N."/>
            <person name="Miyazaki K."/>
        </authorList>
    </citation>
    <scope>NUCLEOTIDE SEQUENCE [LARGE SCALE GENOMIC DNA]</scope>
    <source>
        <strain evidence="2">AA3-22</strain>
    </source>
</reference>
<dbReference type="Proteomes" id="UP000318065">
    <property type="component" value="Chromosome"/>
</dbReference>
<evidence type="ECO:0008006" key="4">
    <source>
        <dbReference type="Google" id="ProtNLM"/>
    </source>
</evidence>
<keyword evidence="1" id="KW-0534">Nitrate assimilation</keyword>
<protein>
    <recommendedName>
        <fullName evidence="4">Nitrate reductase molybdenum cofactor assembly chaperone</fullName>
    </recommendedName>
</protein>
<proteinExistence type="predicted"/>
<dbReference type="InterPro" id="IPR020945">
    <property type="entry name" value="DMSO/NO3_reduct_chaperone"/>
</dbReference>
<dbReference type="InterPro" id="IPR036411">
    <property type="entry name" value="TorD-like_sf"/>
</dbReference>
<dbReference type="EMBL" id="AP019791">
    <property type="protein sequence ID" value="BBL78662.1"/>
    <property type="molecule type" value="Genomic_DNA"/>
</dbReference>
<evidence type="ECO:0000313" key="3">
    <source>
        <dbReference type="Proteomes" id="UP000318065"/>
    </source>
</evidence>
<name>A0A510HFC9_9ACTN</name>
<dbReference type="PANTHER" id="PTHR43680">
    <property type="entry name" value="NITRATE REDUCTASE MOLYBDENUM COFACTOR ASSEMBLY CHAPERONE"/>
    <property type="match status" value="1"/>
</dbReference>
<gene>
    <name evidence="2" type="ORF">RxyAA322_05160</name>
</gene>
<keyword evidence="3" id="KW-1185">Reference proteome</keyword>
<dbReference type="GO" id="GO:0016530">
    <property type="term" value="F:metallochaperone activity"/>
    <property type="evidence" value="ECO:0007669"/>
    <property type="project" value="TreeGrafter"/>
</dbReference>
<dbReference type="GO" id="GO:0051082">
    <property type="term" value="F:unfolded protein binding"/>
    <property type="evidence" value="ECO:0007669"/>
    <property type="project" value="InterPro"/>
</dbReference>
<accession>A0A510HFC9</accession>
<evidence type="ECO:0000256" key="1">
    <source>
        <dbReference type="ARBA" id="ARBA00023063"/>
    </source>
</evidence>